<feature type="domain" description="CMP/dCMP-type deaminase" evidence="3">
    <location>
        <begin position="1"/>
        <end position="122"/>
    </location>
</feature>
<dbReference type="InterPro" id="IPR002125">
    <property type="entry name" value="CMP_dCMP_dom"/>
</dbReference>
<keyword evidence="1" id="KW-0479">Metal-binding</keyword>
<dbReference type="PANTHER" id="PTHR11079:SF161">
    <property type="entry name" value="CMP_DCMP-TYPE DEAMINASE DOMAIN-CONTAINING PROTEIN"/>
    <property type="match status" value="1"/>
</dbReference>
<dbReference type="AlphaFoldDB" id="A0A806XFT8"/>
<dbReference type="CDD" id="cd01285">
    <property type="entry name" value="nucleoside_deaminase"/>
    <property type="match status" value="1"/>
</dbReference>
<dbReference type="RefSeq" id="WP_062742357.1">
    <property type="nucleotide sequence ID" value="NZ_CP012871.1"/>
</dbReference>
<dbReference type="PANTHER" id="PTHR11079">
    <property type="entry name" value="CYTOSINE DEAMINASE FAMILY MEMBER"/>
    <property type="match status" value="1"/>
</dbReference>
<proteinExistence type="predicted"/>
<evidence type="ECO:0000259" key="3">
    <source>
        <dbReference type="PROSITE" id="PS51747"/>
    </source>
</evidence>
<protein>
    <submittedName>
        <fullName evidence="4">CMP deaminase</fullName>
    </submittedName>
</protein>
<organism evidence="4 5">
    <name type="scientific">[Enterobacter] lignolyticus</name>
    <dbReference type="NCBI Taxonomy" id="1334193"/>
    <lineage>
        <taxon>Bacteria</taxon>
        <taxon>Pseudomonadati</taxon>
        <taxon>Pseudomonadota</taxon>
        <taxon>Gammaproteobacteria</taxon>
        <taxon>Enterobacterales</taxon>
        <taxon>Enterobacteriaceae</taxon>
        <taxon>Pluralibacter</taxon>
    </lineage>
</organism>
<gene>
    <name evidence="4" type="ORF">AO703_21090</name>
</gene>
<dbReference type="PROSITE" id="PS00903">
    <property type="entry name" value="CYT_DCMP_DEAMINASES_1"/>
    <property type="match status" value="1"/>
</dbReference>
<dbReference type="OrthoDB" id="9802676at2"/>
<dbReference type="Proteomes" id="UP000069162">
    <property type="component" value="Chromosome"/>
</dbReference>
<keyword evidence="2" id="KW-0862">Zinc</keyword>
<dbReference type="SUPFAM" id="SSF53927">
    <property type="entry name" value="Cytidine deaminase-like"/>
    <property type="match status" value="1"/>
</dbReference>
<dbReference type="InterPro" id="IPR016192">
    <property type="entry name" value="APOBEC/CMP_deaminase_Zn-bd"/>
</dbReference>
<dbReference type="InterPro" id="IPR016193">
    <property type="entry name" value="Cytidine_deaminase-like"/>
</dbReference>
<dbReference type="EMBL" id="CP012871">
    <property type="protein sequence ID" value="ALR78683.1"/>
    <property type="molecule type" value="Genomic_DNA"/>
</dbReference>
<evidence type="ECO:0000256" key="1">
    <source>
        <dbReference type="ARBA" id="ARBA00022723"/>
    </source>
</evidence>
<dbReference type="KEGG" id="kle:AO703_21090"/>
<dbReference type="Pfam" id="PF00383">
    <property type="entry name" value="dCMP_cyt_deam_1"/>
    <property type="match status" value="1"/>
</dbReference>
<dbReference type="GO" id="GO:0008270">
    <property type="term" value="F:zinc ion binding"/>
    <property type="evidence" value="ECO:0007669"/>
    <property type="project" value="InterPro"/>
</dbReference>
<name>A0A806XFT8_9ENTR</name>
<dbReference type="GO" id="GO:0047974">
    <property type="term" value="F:guanosine deaminase activity"/>
    <property type="evidence" value="ECO:0007669"/>
    <property type="project" value="TreeGrafter"/>
</dbReference>
<evidence type="ECO:0000313" key="5">
    <source>
        <dbReference type="Proteomes" id="UP000069162"/>
    </source>
</evidence>
<evidence type="ECO:0000313" key="4">
    <source>
        <dbReference type="EMBL" id="ALR78683.1"/>
    </source>
</evidence>
<dbReference type="GO" id="GO:0006152">
    <property type="term" value="P:purine nucleoside catabolic process"/>
    <property type="evidence" value="ECO:0007669"/>
    <property type="project" value="TreeGrafter"/>
</dbReference>
<dbReference type="PROSITE" id="PS51747">
    <property type="entry name" value="CYT_DCMP_DEAMINASES_2"/>
    <property type="match status" value="1"/>
</dbReference>
<evidence type="ECO:0000256" key="2">
    <source>
        <dbReference type="ARBA" id="ARBA00022833"/>
    </source>
</evidence>
<dbReference type="Gene3D" id="3.40.140.10">
    <property type="entry name" value="Cytidine Deaminase, domain 2"/>
    <property type="match status" value="1"/>
</dbReference>
<accession>A0A806XFT8</accession>
<reference evidence="5" key="1">
    <citation type="submission" date="2015-10" db="EMBL/GenBank/DDBJ databases">
        <title>Complete Genome Sequencing of Klebsiella sp. strain G5.</title>
        <authorList>
            <person name="Chan K.-G."/>
            <person name="Chen J.-W."/>
        </authorList>
    </citation>
    <scope>NUCLEOTIDE SEQUENCE [LARGE SCALE GENOMIC DNA]</scope>
    <source>
        <strain evidence="5">G5</strain>
    </source>
</reference>
<sequence>MDYMKLAVDATIHGMENNIGGPFGATIVRNGEVVVAISNTMTRDTDPSAHAELVAIREACKKRGTFDLSDCEIYATCEPCPMCVAVIIWTGIKKVYYCSTHHDAHTHGFSDQHLRDYFSGKDTSCLDMINVAKREDCDRLFSYFHEIQSEK</sequence>